<feature type="transmembrane region" description="Helical" evidence="2">
    <location>
        <begin position="128"/>
        <end position="156"/>
    </location>
</feature>
<comment type="caution">
    <text evidence="3">The sequence shown here is derived from an EMBL/GenBank/DDBJ whole genome shotgun (WGS) entry which is preliminary data.</text>
</comment>
<dbReference type="AlphaFoldDB" id="A0A4R8VA48"/>
<gene>
    <name evidence="3" type="ORF">E3N84_06655</name>
</gene>
<feature type="region of interest" description="Disordered" evidence="1">
    <location>
        <begin position="1"/>
        <end position="43"/>
    </location>
</feature>
<proteinExistence type="predicted"/>
<accession>A0A4R8VA48</accession>
<keyword evidence="4" id="KW-1185">Reference proteome</keyword>
<evidence type="ECO:0000313" key="3">
    <source>
        <dbReference type="EMBL" id="TFB79749.1"/>
    </source>
</evidence>
<sequence length="160" mass="17452">MSKQFDPRFSPAFQPGYDPRVHREEPPRGPLREESAIPSTGIAPGVPDFAVPEPEVEPVTGPASVAPAVAEGETHARAWWQRLNPWIIVLWALGVVFIAAGIGFLFLVAEWQRTSGFGGVDGYLVSLLAQLTFFGSPMLVVLGLATLTSTVVILAFRWRR</sequence>
<organism evidence="3 4">
    <name type="scientific">Terrimesophilobacter mesophilus</name>
    <dbReference type="NCBI Taxonomy" id="433647"/>
    <lineage>
        <taxon>Bacteria</taxon>
        <taxon>Bacillati</taxon>
        <taxon>Actinomycetota</taxon>
        <taxon>Actinomycetes</taxon>
        <taxon>Micrococcales</taxon>
        <taxon>Microbacteriaceae</taxon>
        <taxon>Terrimesophilobacter</taxon>
    </lineage>
</organism>
<dbReference type="Proteomes" id="UP000298488">
    <property type="component" value="Unassembled WGS sequence"/>
</dbReference>
<keyword evidence="2" id="KW-0812">Transmembrane</keyword>
<evidence type="ECO:0000256" key="1">
    <source>
        <dbReference type="SAM" id="MobiDB-lite"/>
    </source>
</evidence>
<keyword evidence="2" id="KW-1133">Transmembrane helix</keyword>
<keyword evidence="2" id="KW-0472">Membrane</keyword>
<feature type="transmembrane region" description="Helical" evidence="2">
    <location>
        <begin position="86"/>
        <end position="108"/>
    </location>
</feature>
<evidence type="ECO:0000313" key="4">
    <source>
        <dbReference type="Proteomes" id="UP000298488"/>
    </source>
</evidence>
<protein>
    <submittedName>
        <fullName evidence="3">Uncharacterized protein</fullName>
    </submittedName>
</protein>
<name>A0A4R8VA48_9MICO</name>
<dbReference type="EMBL" id="SOFI01000003">
    <property type="protein sequence ID" value="TFB79749.1"/>
    <property type="molecule type" value="Genomic_DNA"/>
</dbReference>
<evidence type="ECO:0000256" key="2">
    <source>
        <dbReference type="SAM" id="Phobius"/>
    </source>
</evidence>
<reference evidence="3 4" key="1">
    <citation type="submission" date="2019-03" db="EMBL/GenBank/DDBJ databases">
        <title>Genomics of glacier-inhabiting Cryobacterium strains.</title>
        <authorList>
            <person name="Liu Q."/>
            <person name="Xin Y.-H."/>
        </authorList>
    </citation>
    <scope>NUCLEOTIDE SEQUENCE [LARGE SCALE GENOMIC DNA]</scope>
    <source>
        <strain evidence="3 4">CGMCC 1.10440</strain>
    </source>
</reference>
<feature type="compositionally biased region" description="Basic and acidic residues" evidence="1">
    <location>
        <begin position="19"/>
        <end position="35"/>
    </location>
</feature>